<feature type="transmembrane region" description="Helical" evidence="1">
    <location>
        <begin position="280"/>
        <end position="298"/>
    </location>
</feature>
<feature type="transmembrane region" description="Helical" evidence="1">
    <location>
        <begin position="222"/>
        <end position="243"/>
    </location>
</feature>
<feature type="transmembrane region" description="Helical" evidence="1">
    <location>
        <begin position="101"/>
        <end position="120"/>
    </location>
</feature>
<feature type="transmembrane region" description="Helical" evidence="1">
    <location>
        <begin position="310"/>
        <end position="328"/>
    </location>
</feature>
<dbReference type="AlphaFoldDB" id="A0A6J6DY98"/>
<feature type="transmembrane region" description="Helical" evidence="1">
    <location>
        <begin position="183"/>
        <end position="202"/>
    </location>
</feature>
<evidence type="ECO:0000313" key="2">
    <source>
        <dbReference type="EMBL" id="CAB4568476.1"/>
    </source>
</evidence>
<feature type="transmembrane region" description="Helical" evidence="1">
    <location>
        <begin position="59"/>
        <end position="80"/>
    </location>
</feature>
<dbReference type="PANTHER" id="PTHR34821:SF2">
    <property type="entry name" value="INNER MEMBRANE PROTEIN YDCZ"/>
    <property type="match status" value="1"/>
</dbReference>
<keyword evidence="1" id="KW-1133">Transmembrane helix</keyword>
<evidence type="ECO:0000256" key="1">
    <source>
        <dbReference type="SAM" id="Phobius"/>
    </source>
</evidence>
<dbReference type="EMBL" id="CAEZTJ010000069">
    <property type="protein sequence ID" value="CAB4568476.1"/>
    <property type="molecule type" value="Genomic_DNA"/>
</dbReference>
<gene>
    <name evidence="2" type="ORF">UFOPK1650_00579</name>
</gene>
<dbReference type="Pfam" id="PF04657">
    <property type="entry name" value="DMT_YdcZ"/>
    <property type="match status" value="2"/>
</dbReference>
<keyword evidence="1" id="KW-0812">Transmembrane</keyword>
<feature type="transmembrane region" description="Helical" evidence="1">
    <location>
        <begin position="255"/>
        <end position="275"/>
    </location>
</feature>
<dbReference type="GO" id="GO:0005886">
    <property type="term" value="C:plasma membrane"/>
    <property type="evidence" value="ECO:0007669"/>
    <property type="project" value="TreeGrafter"/>
</dbReference>
<dbReference type="InterPro" id="IPR006750">
    <property type="entry name" value="YdcZ"/>
</dbReference>
<accession>A0A6J6DY98</accession>
<dbReference type="PANTHER" id="PTHR34821">
    <property type="entry name" value="INNER MEMBRANE PROTEIN YDCZ"/>
    <property type="match status" value="1"/>
</dbReference>
<keyword evidence="1" id="KW-0472">Membrane</keyword>
<feature type="transmembrane region" description="Helical" evidence="1">
    <location>
        <begin position="159"/>
        <end position="177"/>
    </location>
</feature>
<reference evidence="2" key="1">
    <citation type="submission" date="2020-05" db="EMBL/GenBank/DDBJ databases">
        <authorList>
            <person name="Chiriac C."/>
            <person name="Salcher M."/>
            <person name="Ghai R."/>
            <person name="Kavagutti S V."/>
        </authorList>
    </citation>
    <scope>NUCLEOTIDE SEQUENCE</scope>
</reference>
<feature type="transmembrane region" description="Helical" evidence="1">
    <location>
        <begin position="126"/>
        <end position="147"/>
    </location>
</feature>
<name>A0A6J6DY98_9ZZZZ</name>
<protein>
    <submittedName>
        <fullName evidence="2">Unannotated protein</fullName>
    </submittedName>
</protein>
<sequence length="341" mass="35637">MSLTKATYHLKVSSESSSHRAERARFQPRLDALAILSGAMIAVQARANGELSAQMGNSLQAALISFSSGLLIISVVAIFSRRIKAGMRTLRAAARTGAIPRWRLFAGMLGGSFVAIQTNIVPIIGVALYSVASIAGQALTSLLVDRIGITAGGPKAVSARRVAAATVTVFAVAVSVIDRLDDSTFSLFPVLLAVLAGAFVGVQRALNGQINEHSGESYATSLLNFIMGTAFLVIFLSLALLFSDTSLSPLPSGPWWIYTGGVIGVIYIAFTALIVQHLGVLTFTVLSVGGQLIGSLLLDLANPARSGQVGWALVTGIALTYLGVLVSGERKKNGKTSHRSA</sequence>
<organism evidence="2">
    <name type="scientific">freshwater metagenome</name>
    <dbReference type="NCBI Taxonomy" id="449393"/>
    <lineage>
        <taxon>unclassified sequences</taxon>
        <taxon>metagenomes</taxon>
        <taxon>ecological metagenomes</taxon>
    </lineage>
</organism>
<proteinExistence type="predicted"/>